<sequence>MKLVQSLIVAAALAIPAISSFAQSNQPVTRAEVKAQLVQIEKAGYDPAGDQTQYPANIQAAQARVNADNGAATDFGGATDGTSASGTHHSLRSFDSAVARVGHKIGASVRPDANDGMKPVFFGS</sequence>
<comment type="caution">
    <text evidence="2">The sequence shown here is derived from an EMBL/GenBank/DDBJ whole genome shotgun (WGS) entry which is preliminary data.</text>
</comment>
<feature type="chain" id="PRO_5011113259" evidence="1">
    <location>
        <begin position="23"/>
        <end position="124"/>
    </location>
</feature>
<gene>
    <name evidence="2" type="ORF">AWB68_03647</name>
</gene>
<proteinExistence type="predicted"/>
<organism evidence="2 3">
    <name type="scientific">Caballeronia choica</name>
    <dbReference type="NCBI Taxonomy" id="326476"/>
    <lineage>
        <taxon>Bacteria</taxon>
        <taxon>Pseudomonadati</taxon>
        <taxon>Pseudomonadota</taxon>
        <taxon>Betaproteobacteria</taxon>
        <taxon>Burkholderiales</taxon>
        <taxon>Burkholderiaceae</taxon>
        <taxon>Caballeronia</taxon>
    </lineage>
</organism>
<keyword evidence="3" id="KW-1185">Reference proteome</keyword>
<dbReference type="EMBL" id="FCON02000038">
    <property type="protein sequence ID" value="SAL65771.1"/>
    <property type="molecule type" value="Genomic_DNA"/>
</dbReference>
<dbReference type="Pfam" id="PF13663">
    <property type="entry name" value="DUF4148"/>
    <property type="match status" value="1"/>
</dbReference>
<evidence type="ECO:0000313" key="3">
    <source>
        <dbReference type="Proteomes" id="UP000054770"/>
    </source>
</evidence>
<dbReference type="OrthoDB" id="9009446at2"/>
<feature type="signal peptide" evidence="1">
    <location>
        <begin position="1"/>
        <end position="22"/>
    </location>
</feature>
<dbReference type="AlphaFoldDB" id="A0A158JBK6"/>
<evidence type="ECO:0000256" key="1">
    <source>
        <dbReference type="SAM" id="SignalP"/>
    </source>
</evidence>
<keyword evidence="1" id="KW-0732">Signal</keyword>
<accession>A0A158JBK6</accession>
<evidence type="ECO:0000313" key="2">
    <source>
        <dbReference type="EMBL" id="SAL65771.1"/>
    </source>
</evidence>
<dbReference type="RefSeq" id="WP_087645781.1">
    <property type="nucleotide sequence ID" value="NZ_FCON02000038.1"/>
</dbReference>
<dbReference type="InterPro" id="IPR025421">
    <property type="entry name" value="DUF4148"/>
</dbReference>
<protein>
    <submittedName>
        <fullName evidence="2">Membrane protein</fullName>
    </submittedName>
</protein>
<dbReference type="Proteomes" id="UP000054770">
    <property type="component" value="Unassembled WGS sequence"/>
</dbReference>
<name>A0A158JBK6_9BURK</name>
<reference evidence="2" key="1">
    <citation type="submission" date="2016-01" db="EMBL/GenBank/DDBJ databases">
        <authorList>
            <person name="Peeters C."/>
        </authorList>
    </citation>
    <scope>NUCLEOTIDE SEQUENCE [LARGE SCALE GENOMIC DNA]</scope>
    <source>
        <strain evidence="2">LMG 22940</strain>
    </source>
</reference>